<organism evidence="2 3">
    <name type="scientific">Ephemerocybe angulata</name>
    <dbReference type="NCBI Taxonomy" id="980116"/>
    <lineage>
        <taxon>Eukaryota</taxon>
        <taxon>Fungi</taxon>
        <taxon>Dikarya</taxon>
        <taxon>Basidiomycota</taxon>
        <taxon>Agaricomycotina</taxon>
        <taxon>Agaricomycetes</taxon>
        <taxon>Agaricomycetidae</taxon>
        <taxon>Agaricales</taxon>
        <taxon>Agaricineae</taxon>
        <taxon>Psathyrellaceae</taxon>
        <taxon>Ephemerocybe</taxon>
    </lineage>
</organism>
<keyword evidence="3" id="KW-1185">Reference proteome</keyword>
<dbReference type="AlphaFoldDB" id="A0A8H5FGQ4"/>
<reference evidence="2 3" key="1">
    <citation type="journal article" date="2020" name="ISME J.">
        <title>Uncovering the hidden diversity of litter-decomposition mechanisms in mushroom-forming fungi.</title>
        <authorList>
            <person name="Floudas D."/>
            <person name="Bentzer J."/>
            <person name="Ahren D."/>
            <person name="Johansson T."/>
            <person name="Persson P."/>
            <person name="Tunlid A."/>
        </authorList>
    </citation>
    <scope>NUCLEOTIDE SEQUENCE [LARGE SCALE GENOMIC DNA]</scope>
    <source>
        <strain evidence="2 3">CBS 175.51</strain>
    </source>
</reference>
<gene>
    <name evidence="2" type="ORF">D9611_006498</name>
</gene>
<name>A0A8H5FGQ4_9AGAR</name>
<dbReference type="OrthoDB" id="10361720at2759"/>
<feature type="compositionally biased region" description="Polar residues" evidence="1">
    <location>
        <begin position="116"/>
        <end position="130"/>
    </location>
</feature>
<dbReference type="Proteomes" id="UP000541558">
    <property type="component" value="Unassembled WGS sequence"/>
</dbReference>
<comment type="caution">
    <text evidence="2">The sequence shown here is derived from an EMBL/GenBank/DDBJ whole genome shotgun (WGS) entry which is preliminary data.</text>
</comment>
<sequence>MRRTELLRLTLRSIPKALLALFALYLALAIYIHCLPPTSDLFHARFQLDPKYHSPGLHPTPGSNAPPQKSPPHQPVLESSHSLPSSDPSASDATSIPAHDRTHHNVPHPPAPVDFNLTSPYTSDSQSQTNHETKGELSLPAPAPPTRTTFLPGAHNLNSEFRVWFWEPWRRIRDRHRYSHSKDRGVLEVLSIVAPSGVGGYRIYHPWDKKSAVGKGVEGEGKGNEGEGTAVGGRWSRGRGSDRNSSRGRKGNAGLDVLWQRYLEGSIVLNSASAYDTILPQLRSQPPQSCYLIACADS</sequence>
<feature type="region of interest" description="Disordered" evidence="1">
    <location>
        <begin position="213"/>
        <end position="250"/>
    </location>
</feature>
<evidence type="ECO:0000313" key="3">
    <source>
        <dbReference type="Proteomes" id="UP000541558"/>
    </source>
</evidence>
<feature type="compositionally biased region" description="Low complexity" evidence="1">
    <location>
        <begin position="79"/>
        <end position="97"/>
    </location>
</feature>
<accession>A0A8H5FGQ4</accession>
<feature type="compositionally biased region" description="Basic and acidic residues" evidence="1">
    <location>
        <begin position="213"/>
        <end position="225"/>
    </location>
</feature>
<dbReference type="EMBL" id="JAACJK010000058">
    <property type="protein sequence ID" value="KAF5336580.1"/>
    <property type="molecule type" value="Genomic_DNA"/>
</dbReference>
<protein>
    <submittedName>
        <fullName evidence="2">Uncharacterized protein</fullName>
    </submittedName>
</protein>
<evidence type="ECO:0000256" key="1">
    <source>
        <dbReference type="SAM" id="MobiDB-lite"/>
    </source>
</evidence>
<evidence type="ECO:0000313" key="2">
    <source>
        <dbReference type="EMBL" id="KAF5336580.1"/>
    </source>
</evidence>
<feature type="region of interest" description="Disordered" evidence="1">
    <location>
        <begin position="53"/>
        <end position="152"/>
    </location>
</feature>
<proteinExistence type="predicted"/>